<sequence>IGEVSAKFLKCKENMSACICAICKHFTSVDKKPCHCEKCGICRTNRDRLSVSLERHSQNPGYQRFRGQQLQRSGMENPEDGLADWFVIKHTRDEALSRDLLSKYGFKAADTTQIHLLIFLPNSCIVVWALSPTLGHPIERPTA</sequence>
<organism evidence="1 2">
    <name type="scientific">Porites evermanni</name>
    <dbReference type="NCBI Taxonomy" id="104178"/>
    <lineage>
        <taxon>Eukaryota</taxon>
        <taxon>Metazoa</taxon>
        <taxon>Cnidaria</taxon>
        <taxon>Anthozoa</taxon>
        <taxon>Hexacorallia</taxon>
        <taxon>Scleractinia</taxon>
        <taxon>Fungiina</taxon>
        <taxon>Poritidae</taxon>
        <taxon>Porites</taxon>
    </lineage>
</organism>
<comment type="caution">
    <text evidence="1">The sequence shown here is derived from an EMBL/GenBank/DDBJ whole genome shotgun (WGS) entry which is preliminary data.</text>
</comment>
<dbReference type="InterPro" id="IPR037275">
    <property type="entry name" value="Znf_CTCHY_sf"/>
</dbReference>
<evidence type="ECO:0000313" key="2">
    <source>
        <dbReference type="Proteomes" id="UP001159427"/>
    </source>
</evidence>
<protein>
    <submittedName>
        <fullName evidence="1">Uncharacterized protein</fullName>
    </submittedName>
</protein>
<accession>A0ABN8PYD3</accession>
<name>A0ABN8PYD3_9CNID</name>
<dbReference type="SUPFAM" id="SSF161245">
    <property type="entry name" value="Zinc hairpin stack"/>
    <property type="match status" value="1"/>
</dbReference>
<dbReference type="Proteomes" id="UP001159427">
    <property type="component" value="Unassembled WGS sequence"/>
</dbReference>
<gene>
    <name evidence="1" type="ORF">PEVE_00001091</name>
</gene>
<evidence type="ECO:0000313" key="1">
    <source>
        <dbReference type="EMBL" id="CAH3153445.1"/>
    </source>
</evidence>
<reference evidence="1 2" key="1">
    <citation type="submission" date="2022-05" db="EMBL/GenBank/DDBJ databases">
        <authorList>
            <consortium name="Genoscope - CEA"/>
            <person name="William W."/>
        </authorList>
    </citation>
    <scope>NUCLEOTIDE SEQUENCE [LARGE SCALE GENOMIC DNA]</scope>
</reference>
<keyword evidence="2" id="KW-1185">Reference proteome</keyword>
<proteinExistence type="predicted"/>
<dbReference type="EMBL" id="CALNXI010001056">
    <property type="protein sequence ID" value="CAH3153445.1"/>
    <property type="molecule type" value="Genomic_DNA"/>
</dbReference>
<feature type="non-terminal residue" evidence="1">
    <location>
        <position position="143"/>
    </location>
</feature>
<feature type="non-terminal residue" evidence="1">
    <location>
        <position position="1"/>
    </location>
</feature>